<dbReference type="InterPro" id="IPR012942">
    <property type="entry name" value="SRR1-like"/>
</dbReference>
<feature type="region of interest" description="Disordered" evidence="1">
    <location>
        <begin position="37"/>
        <end position="58"/>
    </location>
</feature>
<dbReference type="AlphaFoldDB" id="A0A8K0KWT1"/>
<dbReference type="Pfam" id="PF07985">
    <property type="entry name" value="SRR1"/>
    <property type="match status" value="1"/>
</dbReference>
<dbReference type="EMBL" id="JAESVG020000008">
    <property type="protein sequence ID" value="KAG8625384.1"/>
    <property type="molecule type" value="Genomic_DNA"/>
</dbReference>
<name>A0A8K0KWT1_9PEZI</name>
<reference evidence="3" key="1">
    <citation type="submission" date="2021-07" db="EMBL/GenBank/DDBJ databases">
        <title>Elsinoe batatas strain:CRI-CJ2 Genome sequencing and assembly.</title>
        <authorList>
            <person name="Huang L."/>
        </authorList>
    </citation>
    <scope>NUCLEOTIDE SEQUENCE</scope>
    <source>
        <strain evidence="3">CRI-CJ2</strain>
    </source>
</reference>
<sequence length="230" mass="25427">MPHTSRTNRTKYSGKLKIVPVPGNGETGWSEVVRSNATKSRRGGEGHRADPGPPRNVTGATVGELRRGSLWQLAVFMVMVDDIKEHSGSTITLEVKDPAFSNTDIKFLETLGFKVLSLEDELVMDQHTFLFVPFLDARFEAAILVHAERCPVYVTSGLKGTGSYLEALERSSKGNEEEVSSSDLSREEIRANLEAAKRIQQSHSSLEFPEVPNSGHAFTGLRIHLLQHED</sequence>
<comment type="caution">
    <text evidence="3">The sequence shown here is derived from an EMBL/GenBank/DDBJ whole genome shotgun (WGS) entry which is preliminary data.</text>
</comment>
<evidence type="ECO:0000313" key="3">
    <source>
        <dbReference type="EMBL" id="KAG8625384.1"/>
    </source>
</evidence>
<gene>
    <name evidence="3" type="ORF">KVT40_007135</name>
</gene>
<feature type="domain" description="SRR1-like" evidence="2">
    <location>
        <begin position="66"/>
        <end position="224"/>
    </location>
</feature>
<evidence type="ECO:0000259" key="2">
    <source>
        <dbReference type="Pfam" id="PF07985"/>
    </source>
</evidence>
<accession>A0A8K0KWT1</accession>
<keyword evidence="4" id="KW-1185">Reference proteome</keyword>
<organism evidence="3 4">
    <name type="scientific">Elsinoe batatas</name>
    <dbReference type="NCBI Taxonomy" id="2601811"/>
    <lineage>
        <taxon>Eukaryota</taxon>
        <taxon>Fungi</taxon>
        <taxon>Dikarya</taxon>
        <taxon>Ascomycota</taxon>
        <taxon>Pezizomycotina</taxon>
        <taxon>Dothideomycetes</taxon>
        <taxon>Dothideomycetidae</taxon>
        <taxon>Myriangiales</taxon>
        <taxon>Elsinoaceae</taxon>
        <taxon>Elsinoe</taxon>
    </lineage>
</organism>
<dbReference type="OrthoDB" id="5318346at2759"/>
<protein>
    <recommendedName>
        <fullName evidence="2">SRR1-like domain-containing protein</fullName>
    </recommendedName>
</protein>
<dbReference type="Proteomes" id="UP000809789">
    <property type="component" value="Unassembled WGS sequence"/>
</dbReference>
<evidence type="ECO:0000256" key="1">
    <source>
        <dbReference type="SAM" id="MobiDB-lite"/>
    </source>
</evidence>
<evidence type="ECO:0000313" key="4">
    <source>
        <dbReference type="Proteomes" id="UP000809789"/>
    </source>
</evidence>
<proteinExistence type="predicted"/>